<dbReference type="InterPro" id="IPR039935">
    <property type="entry name" value="YML079W-like"/>
</dbReference>
<dbReference type="InterPro" id="IPR014710">
    <property type="entry name" value="RmlC-like_jellyroll"/>
</dbReference>
<keyword evidence="3" id="KW-1185">Reference proteome</keyword>
<evidence type="ECO:0000259" key="1">
    <source>
        <dbReference type="Pfam" id="PF06172"/>
    </source>
</evidence>
<dbReference type="PANTHER" id="PTHR33387:SF3">
    <property type="entry name" value="DUF985 DOMAIN-CONTAINING PROTEIN"/>
    <property type="match status" value="1"/>
</dbReference>
<name>A0A6M0RRQ3_9CYAN</name>
<dbReference type="PANTHER" id="PTHR33387">
    <property type="entry name" value="RMLC-LIKE JELLY ROLL FOLD PROTEIN"/>
    <property type="match status" value="1"/>
</dbReference>
<evidence type="ECO:0000313" key="2">
    <source>
        <dbReference type="EMBL" id="NEZ58550.1"/>
    </source>
</evidence>
<reference evidence="2 3" key="1">
    <citation type="journal article" date="2020" name="Microb. Ecol.">
        <title>Ecogenomics of the Marine Benthic Filamentous Cyanobacterium Adonisia.</title>
        <authorList>
            <person name="Walter J.M."/>
            <person name="Coutinho F.H."/>
            <person name="Leomil L."/>
            <person name="Hargreaves P.I."/>
            <person name="Campeao M.E."/>
            <person name="Vieira V.V."/>
            <person name="Silva B.S."/>
            <person name="Fistarol G.O."/>
            <person name="Salomon P.S."/>
            <person name="Sawabe T."/>
            <person name="Mino S."/>
            <person name="Hosokawa M."/>
            <person name="Miyashita H."/>
            <person name="Maruyama F."/>
            <person name="van Verk M.C."/>
            <person name="Dutilh B.E."/>
            <person name="Thompson C.C."/>
            <person name="Thompson F.L."/>
        </authorList>
    </citation>
    <scope>NUCLEOTIDE SEQUENCE [LARGE SCALE GENOMIC DNA]</scope>
    <source>
        <strain evidence="2 3">CCMR0081</strain>
    </source>
</reference>
<dbReference type="EMBL" id="QXHD01000004">
    <property type="protein sequence ID" value="NEZ58550.1"/>
    <property type="molecule type" value="Genomic_DNA"/>
</dbReference>
<dbReference type="Pfam" id="PF06172">
    <property type="entry name" value="Cupin_5"/>
    <property type="match status" value="1"/>
</dbReference>
<dbReference type="AlphaFoldDB" id="A0A6M0RRQ3"/>
<evidence type="ECO:0000313" key="3">
    <source>
        <dbReference type="Proteomes" id="UP000481033"/>
    </source>
</evidence>
<dbReference type="InterPro" id="IPR009327">
    <property type="entry name" value="Cupin_DUF985"/>
</dbReference>
<dbReference type="SUPFAM" id="SSF51182">
    <property type="entry name" value="RmlC-like cupins"/>
    <property type="match status" value="1"/>
</dbReference>
<sequence length="149" mass="16793">MKYTDLLDHPEGGRYLEVYRSATIVTATDKTRTALTHIYFSLEPYEVSRFHRVSNDEVWNLYQGEGVFLYQWDGRASTIDAIELSAKSMNFCHVIPAGYWQAAVPIKDRVLVGCSVAPGFEFEDFELIVPDSGTAQALLRLEPGLSKLV</sequence>
<dbReference type="CDD" id="cd06121">
    <property type="entry name" value="cupin_YML079wp"/>
    <property type="match status" value="1"/>
</dbReference>
<dbReference type="RefSeq" id="WP_163666113.1">
    <property type="nucleotide sequence ID" value="NZ_QXHD01000004.1"/>
</dbReference>
<dbReference type="Gene3D" id="2.60.120.10">
    <property type="entry name" value="Jelly Rolls"/>
    <property type="match status" value="1"/>
</dbReference>
<protein>
    <submittedName>
        <fullName evidence="2">Cupin domain-containing protein</fullName>
    </submittedName>
</protein>
<gene>
    <name evidence="2" type="ORF">DXZ20_23465</name>
</gene>
<proteinExistence type="predicted"/>
<comment type="caution">
    <text evidence="2">The sequence shown here is derived from an EMBL/GenBank/DDBJ whole genome shotgun (WGS) entry which is preliminary data.</text>
</comment>
<accession>A0A6M0RRQ3</accession>
<feature type="domain" description="DUF985" evidence="1">
    <location>
        <begin position="4"/>
        <end position="127"/>
    </location>
</feature>
<organism evidence="2 3">
    <name type="scientific">Adonisia turfae CCMR0081</name>
    <dbReference type="NCBI Taxonomy" id="2292702"/>
    <lineage>
        <taxon>Bacteria</taxon>
        <taxon>Bacillati</taxon>
        <taxon>Cyanobacteriota</taxon>
        <taxon>Adonisia</taxon>
        <taxon>Adonisia turfae</taxon>
    </lineage>
</organism>
<dbReference type="Proteomes" id="UP000481033">
    <property type="component" value="Unassembled WGS sequence"/>
</dbReference>
<dbReference type="InterPro" id="IPR011051">
    <property type="entry name" value="RmlC_Cupin_sf"/>
</dbReference>